<dbReference type="EMBL" id="FXTX01000026">
    <property type="protein sequence ID" value="SMP22712.1"/>
    <property type="molecule type" value="Genomic_DNA"/>
</dbReference>
<feature type="compositionally biased region" description="Low complexity" evidence="1">
    <location>
        <begin position="9"/>
        <end position="28"/>
    </location>
</feature>
<keyword evidence="3" id="KW-1185">Reference proteome</keyword>
<evidence type="ECO:0000256" key="1">
    <source>
        <dbReference type="SAM" id="MobiDB-lite"/>
    </source>
</evidence>
<reference evidence="2" key="1">
    <citation type="submission" date="2017-05" db="EMBL/GenBank/DDBJ databases">
        <authorList>
            <person name="Varghese N."/>
            <person name="Submissions S."/>
        </authorList>
    </citation>
    <scope>NUCLEOTIDE SEQUENCE</scope>
    <source>
        <strain evidence="2">DSM 18763</strain>
    </source>
</reference>
<comment type="caution">
    <text evidence="2">The sequence shown here is derived from an EMBL/GenBank/DDBJ whole genome shotgun (WGS) entry which is preliminary data.</text>
</comment>
<accession>A0AA45WPR0</accession>
<dbReference type="AlphaFoldDB" id="A0AA45WPR0"/>
<name>A0AA45WPR0_9AQUI</name>
<gene>
    <name evidence="2" type="ORF">SAMN06264868_12613</name>
</gene>
<evidence type="ECO:0000313" key="2">
    <source>
        <dbReference type="EMBL" id="SMP22712.1"/>
    </source>
</evidence>
<organism evidence="2 3">
    <name type="scientific">Venenivibrio stagnispumantis</name>
    <dbReference type="NCBI Taxonomy" id="407998"/>
    <lineage>
        <taxon>Bacteria</taxon>
        <taxon>Pseudomonadati</taxon>
        <taxon>Aquificota</taxon>
        <taxon>Aquificia</taxon>
        <taxon>Aquificales</taxon>
        <taxon>Hydrogenothermaceae</taxon>
        <taxon>Venenivibrio</taxon>
    </lineage>
</organism>
<evidence type="ECO:0000313" key="3">
    <source>
        <dbReference type="Proteomes" id="UP001157947"/>
    </source>
</evidence>
<proteinExistence type="predicted"/>
<sequence>MAEQKKPNQKQGQQNQNQKKQQNQGQKKIPNPERNNYLIYYHDKEVEVHVNYGNTVLKLTGTMMSNSKYDIILDFYDEKGQKQRLIINKVYLIAVRPL</sequence>
<protein>
    <submittedName>
        <fullName evidence="2">Uncharacterized protein</fullName>
    </submittedName>
</protein>
<feature type="region of interest" description="Disordered" evidence="1">
    <location>
        <begin position="1"/>
        <end position="35"/>
    </location>
</feature>
<dbReference type="RefSeq" id="WP_265134974.1">
    <property type="nucleotide sequence ID" value="NZ_FXTX01000026.1"/>
</dbReference>
<dbReference type="Proteomes" id="UP001157947">
    <property type="component" value="Unassembled WGS sequence"/>
</dbReference>